<sequence>MAHYRHGSHYHYHRNLPYISAPTRAESPGLDGIGSYVAQRLVSAIREHSDRPLKLILNFGHFQDNQKAPDESTTAIIYNAPGATMTVREAGLQLISDPARELVPPRHPHRFRNPSPVRAIIGGVEEENYDRDYFRIPSPDLPADPGPGIRVRPVCHNQVPDSPTHSRKAVGTTAIQKRLLHSHPHPHARFCRGCHHRHRKVNSDGYCSECVYVLQSAPLPHQRVVETIPVERARHVPVSEVDESKQRRENTRPGRRDPGLITGEPDYTSDEYEFVGARGRRFVEDDCSELEDWERL</sequence>
<evidence type="ECO:0000313" key="2">
    <source>
        <dbReference type="EMBL" id="KAK0708916.1"/>
    </source>
</evidence>
<evidence type="ECO:0000256" key="1">
    <source>
        <dbReference type="SAM" id="MobiDB-lite"/>
    </source>
</evidence>
<gene>
    <name evidence="2" type="ORF">B0T21DRAFT_405203</name>
</gene>
<protein>
    <submittedName>
        <fullName evidence="2">Uncharacterized protein</fullName>
    </submittedName>
</protein>
<dbReference type="AlphaFoldDB" id="A0AA40A451"/>
<proteinExistence type="predicted"/>
<comment type="caution">
    <text evidence="2">The sequence shown here is derived from an EMBL/GenBank/DDBJ whole genome shotgun (WGS) entry which is preliminary data.</text>
</comment>
<reference evidence="2" key="1">
    <citation type="submission" date="2023-06" db="EMBL/GenBank/DDBJ databases">
        <title>Genome-scale phylogeny and comparative genomics of the fungal order Sordariales.</title>
        <authorList>
            <consortium name="Lawrence Berkeley National Laboratory"/>
            <person name="Hensen N."/>
            <person name="Bonometti L."/>
            <person name="Westerberg I."/>
            <person name="Brannstrom I.O."/>
            <person name="Guillou S."/>
            <person name="Cros-Aarteil S."/>
            <person name="Calhoun S."/>
            <person name="Haridas S."/>
            <person name="Kuo A."/>
            <person name="Mondo S."/>
            <person name="Pangilinan J."/>
            <person name="Riley R."/>
            <person name="Labutti K."/>
            <person name="Andreopoulos B."/>
            <person name="Lipzen A."/>
            <person name="Chen C."/>
            <person name="Yanf M."/>
            <person name="Daum C."/>
            <person name="Ng V."/>
            <person name="Clum A."/>
            <person name="Steindorff A."/>
            <person name="Ohm R."/>
            <person name="Martin F."/>
            <person name="Silar P."/>
            <person name="Natvig D."/>
            <person name="Lalanne C."/>
            <person name="Gautier V."/>
            <person name="Ament-Velasquez S.L."/>
            <person name="Kruys A."/>
            <person name="Hutchinson M.I."/>
            <person name="Powell A.J."/>
            <person name="Barry K."/>
            <person name="Miller A.N."/>
            <person name="Grigoriev I.V."/>
            <person name="Debuchy R."/>
            <person name="Gladieux P."/>
            <person name="Thoren M.H."/>
            <person name="Johannesson H."/>
        </authorList>
    </citation>
    <scope>NUCLEOTIDE SEQUENCE</scope>
    <source>
        <strain evidence="2">CBS 540.89</strain>
    </source>
</reference>
<keyword evidence="3" id="KW-1185">Reference proteome</keyword>
<feature type="region of interest" description="Disordered" evidence="1">
    <location>
        <begin position="237"/>
        <end position="267"/>
    </location>
</feature>
<feature type="compositionally biased region" description="Basic and acidic residues" evidence="1">
    <location>
        <begin position="242"/>
        <end position="258"/>
    </location>
</feature>
<accession>A0AA40A451</accession>
<organism evidence="2 3">
    <name type="scientific">Apiosordaria backusii</name>
    <dbReference type="NCBI Taxonomy" id="314023"/>
    <lineage>
        <taxon>Eukaryota</taxon>
        <taxon>Fungi</taxon>
        <taxon>Dikarya</taxon>
        <taxon>Ascomycota</taxon>
        <taxon>Pezizomycotina</taxon>
        <taxon>Sordariomycetes</taxon>
        <taxon>Sordariomycetidae</taxon>
        <taxon>Sordariales</taxon>
        <taxon>Lasiosphaeriaceae</taxon>
        <taxon>Apiosordaria</taxon>
    </lineage>
</organism>
<name>A0AA40A451_9PEZI</name>
<dbReference type="Proteomes" id="UP001172159">
    <property type="component" value="Unassembled WGS sequence"/>
</dbReference>
<evidence type="ECO:0000313" key="3">
    <source>
        <dbReference type="Proteomes" id="UP001172159"/>
    </source>
</evidence>
<dbReference type="EMBL" id="JAUKTV010000018">
    <property type="protein sequence ID" value="KAK0708916.1"/>
    <property type="molecule type" value="Genomic_DNA"/>
</dbReference>